<dbReference type="Proteomes" id="UP000016487">
    <property type="component" value="Unassembled WGS sequence"/>
</dbReference>
<evidence type="ECO:0000256" key="2">
    <source>
        <dbReference type="ARBA" id="ARBA00023315"/>
    </source>
</evidence>
<evidence type="ECO:0000313" key="5">
    <source>
        <dbReference type="EMBL" id="KAF7769828.1"/>
    </source>
</evidence>
<evidence type="ECO:0000256" key="1">
    <source>
        <dbReference type="ARBA" id="ARBA00022679"/>
    </source>
</evidence>
<dbReference type="PROSITE" id="PS51186">
    <property type="entry name" value="GNAT"/>
    <property type="match status" value="1"/>
</dbReference>
<dbReference type="InterPro" id="IPR051531">
    <property type="entry name" value="N-acetyltransferase"/>
</dbReference>
<evidence type="ECO:0000256" key="3">
    <source>
        <dbReference type="ARBA" id="ARBA00038502"/>
    </source>
</evidence>
<dbReference type="PANTHER" id="PTHR43792:SF8">
    <property type="entry name" value="[RIBOSOMAL PROTEIN US5]-ALANINE N-ACETYLTRANSFERASE"/>
    <property type="match status" value="1"/>
</dbReference>
<feature type="domain" description="N-acetyltransferase" evidence="4">
    <location>
        <begin position="13"/>
        <end position="183"/>
    </location>
</feature>
<dbReference type="Pfam" id="PF13302">
    <property type="entry name" value="Acetyltransf_3"/>
    <property type="match status" value="1"/>
</dbReference>
<keyword evidence="2" id="KW-0012">Acyltransferase</keyword>
<dbReference type="PANTHER" id="PTHR43792">
    <property type="entry name" value="GNAT FAMILY, PUTATIVE (AFU_ORTHOLOGUE AFUA_3G00765)-RELATED-RELATED"/>
    <property type="match status" value="1"/>
</dbReference>
<accession>A0AAD4AHH7</accession>
<dbReference type="SUPFAM" id="SSF55729">
    <property type="entry name" value="Acyl-CoA N-acyltransferases (Nat)"/>
    <property type="match status" value="1"/>
</dbReference>
<gene>
    <name evidence="5" type="primary">rimJ</name>
    <name evidence="5" type="ORF">PCIT_a2734</name>
</gene>
<evidence type="ECO:0000259" key="4">
    <source>
        <dbReference type="PROSITE" id="PS51186"/>
    </source>
</evidence>
<dbReference type="GO" id="GO:0005737">
    <property type="term" value="C:cytoplasm"/>
    <property type="evidence" value="ECO:0007669"/>
    <property type="project" value="TreeGrafter"/>
</dbReference>
<dbReference type="AlphaFoldDB" id="A0AAD4AHH7"/>
<dbReference type="InterPro" id="IPR016181">
    <property type="entry name" value="Acyl_CoA_acyltransferase"/>
</dbReference>
<comment type="caution">
    <text evidence="5">The sequence shown here is derived from an EMBL/GenBank/DDBJ whole genome shotgun (WGS) entry which is preliminary data.</text>
</comment>
<dbReference type="GO" id="GO:0008999">
    <property type="term" value="F:protein-N-terminal-alanine acetyltransferase activity"/>
    <property type="evidence" value="ECO:0007669"/>
    <property type="project" value="TreeGrafter"/>
</dbReference>
<protein>
    <submittedName>
        <fullName evidence="5">Ribosomal-protein-alanine N-acetyltransferase</fullName>
    </submittedName>
</protein>
<dbReference type="InterPro" id="IPR000182">
    <property type="entry name" value="GNAT_dom"/>
</dbReference>
<sequence>MQTPIPELITENLIITVLKPADFHLLAAYEHNNRAHLSKWEPIRASGYFTDDSVKIRIESGMHNFVSGSAIPFVGLDKSRSKIVCICTFSNIVQGVFQACHLGYSINVQDEGKGYMFEMLEAAIDYVFTHLDLHRVMANYMPENTRSERLLMRLGFEKEGVAKSYLKIAGCWQDHVLTSKINPNHLGAS</sequence>
<reference evidence="5" key="2">
    <citation type="submission" date="2015-03" db="EMBL/GenBank/DDBJ databases">
        <title>Genome sequence of Pseudoalteromonas citrea.</title>
        <authorList>
            <person name="Xie B.-B."/>
            <person name="Rong J.-C."/>
            <person name="Qin Q.-L."/>
            <person name="Zhang Y.-Z."/>
        </authorList>
    </citation>
    <scope>NUCLEOTIDE SEQUENCE</scope>
    <source>
        <strain evidence="5">DSM 8771</strain>
    </source>
</reference>
<proteinExistence type="inferred from homology"/>
<reference evidence="5" key="1">
    <citation type="journal article" date="2012" name="J. Bacteriol.">
        <title>Genome sequences of type strains of seven species of the marine bacterium Pseudoalteromonas.</title>
        <authorList>
            <person name="Xie B.B."/>
            <person name="Shu Y.L."/>
            <person name="Qin Q.L."/>
            <person name="Rong J.C."/>
            <person name="Zhang X.Y."/>
            <person name="Chen X.L."/>
            <person name="Shi M."/>
            <person name="He H.L."/>
            <person name="Zhou B.C."/>
            <person name="Zhang Y.Z."/>
        </authorList>
    </citation>
    <scope>NUCLEOTIDE SEQUENCE</scope>
    <source>
        <strain evidence="5">DSM 8771</strain>
    </source>
</reference>
<keyword evidence="1" id="KW-0808">Transferase</keyword>
<evidence type="ECO:0000313" key="6">
    <source>
        <dbReference type="Proteomes" id="UP000016487"/>
    </source>
</evidence>
<comment type="similarity">
    <text evidence="3">Belongs to the acetyltransferase family. RimJ subfamily.</text>
</comment>
<dbReference type="EMBL" id="AHBZ03000021">
    <property type="protein sequence ID" value="KAF7769828.1"/>
    <property type="molecule type" value="Genomic_DNA"/>
</dbReference>
<name>A0AAD4AHH7_9GAMM</name>
<dbReference type="Gene3D" id="3.40.630.30">
    <property type="match status" value="1"/>
</dbReference>
<organism evidence="5 6">
    <name type="scientific">Pseudoalteromonas citrea</name>
    <dbReference type="NCBI Taxonomy" id="43655"/>
    <lineage>
        <taxon>Bacteria</taxon>
        <taxon>Pseudomonadati</taxon>
        <taxon>Pseudomonadota</taxon>
        <taxon>Gammaproteobacteria</taxon>
        <taxon>Alteromonadales</taxon>
        <taxon>Pseudoalteromonadaceae</taxon>
        <taxon>Pseudoalteromonas</taxon>
    </lineage>
</organism>
<dbReference type="RefSeq" id="WP_010364012.1">
    <property type="nucleotide sequence ID" value="NZ_AHBZ03000021.1"/>
</dbReference>